<evidence type="ECO:0000313" key="5">
    <source>
        <dbReference type="EMBL" id="KUK44589.1"/>
    </source>
</evidence>
<dbReference type="AlphaFoldDB" id="A0A101IID9"/>
<dbReference type="InterPro" id="IPR022138">
    <property type="entry name" value="DUF3670"/>
</dbReference>
<dbReference type="Proteomes" id="UP000057043">
    <property type="component" value="Unassembled WGS sequence"/>
</dbReference>
<dbReference type="Gene3D" id="3.40.50.300">
    <property type="entry name" value="P-loop containing nucleotide triphosphate hydrolases"/>
    <property type="match status" value="1"/>
</dbReference>
<dbReference type="PROSITE" id="PS51194">
    <property type="entry name" value="HELICASE_CTER"/>
    <property type="match status" value="1"/>
</dbReference>
<keyword evidence="6" id="KW-0067">ATP-binding</keyword>
<dbReference type="InterPro" id="IPR049730">
    <property type="entry name" value="SNF2/RAD54-like_C"/>
</dbReference>
<dbReference type="Proteomes" id="UP000053961">
    <property type="component" value="Unassembled WGS sequence"/>
</dbReference>
<dbReference type="GO" id="GO:0016787">
    <property type="term" value="F:hydrolase activity"/>
    <property type="evidence" value="ECO:0007669"/>
    <property type="project" value="UniProtKB-KW"/>
</dbReference>
<dbReference type="FunFam" id="3.40.50.10810:FF:000019">
    <property type="entry name" value="DNA excision repair protein ERCC-6-like 2 isoform X1"/>
    <property type="match status" value="1"/>
</dbReference>
<keyword evidence="1" id="KW-0378">Hydrolase</keyword>
<dbReference type="GO" id="GO:0140097">
    <property type="term" value="F:catalytic activity, acting on DNA"/>
    <property type="evidence" value="ECO:0007669"/>
    <property type="project" value="UniProtKB-ARBA"/>
</dbReference>
<reference evidence="6" key="1">
    <citation type="journal article" date="2015" name="MBio">
        <title>Genome-resolved metagenomic analysis reveals roles for candidate phyla and other microbial community members in biogeochemical transformations in oil reservoirs.</title>
        <authorList>
            <person name="Hu P."/>
            <person name="Tom L."/>
            <person name="Singh A."/>
            <person name="Thomas B.C."/>
            <person name="Baker B.J."/>
            <person name="Piceno Y.M."/>
            <person name="Andersen G.L."/>
            <person name="Banfield J.F."/>
        </authorList>
    </citation>
    <scope>NUCLEOTIDE SEQUENCE [LARGE SCALE GENOMIC DNA]</scope>
    <source>
        <strain evidence="6">56_747</strain>
    </source>
</reference>
<comment type="caution">
    <text evidence="6">The sequence shown here is derived from an EMBL/GenBank/DDBJ whole genome shotgun (WGS) entry which is preliminary data.</text>
</comment>
<evidence type="ECO:0000259" key="3">
    <source>
        <dbReference type="PROSITE" id="PS51192"/>
    </source>
</evidence>
<dbReference type="EMBL" id="LGHB01000032">
    <property type="protein sequence ID" value="KUK95563.1"/>
    <property type="molecule type" value="Genomic_DNA"/>
</dbReference>
<dbReference type="InterPro" id="IPR038718">
    <property type="entry name" value="SNF2-like_sf"/>
</dbReference>
<evidence type="ECO:0000313" key="6">
    <source>
        <dbReference type="EMBL" id="KUK95563.1"/>
    </source>
</evidence>
<dbReference type="InterPro" id="IPR027417">
    <property type="entry name" value="P-loop_NTPase"/>
</dbReference>
<evidence type="ECO:0000259" key="4">
    <source>
        <dbReference type="PROSITE" id="PS51194"/>
    </source>
</evidence>
<dbReference type="InterPro" id="IPR001650">
    <property type="entry name" value="Helicase_C-like"/>
</dbReference>
<feature type="compositionally biased region" description="Basic residues" evidence="2">
    <location>
        <begin position="31"/>
        <end position="40"/>
    </location>
</feature>
<dbReference type="Pfam" id="PF12419">
    <property type="entry name" value="DUF3670"/>
    <property type="match status" value="1"/>
</dbReference>
<dbReference type="SMART" id="SM00490">
    <property type="entry name" value="HELICc"/>
    <property type="match status" value="1"/>
</dbReference>
<dbReference type="PROSITE" id="PS51192">
    <property type="entry name" value="HELICASE_ATP_BIND_1"/>
    <property type="match status" value="1"/>
</dbReference>
<feature type="domain" description="Helicase ATP-binding" evidence="3">
    <location>
        <begin position="584"/>
        <end position="762"/>
    </location>
</feature>
<sequence>MVLHGSWDASRFYLWAESSALPATIPTARGRPPRRPKPKPHPFSLPGKMLRDEIEAIFGPTPTGIETKTFLLPGAKRGPLASPWLIREDSTSEEPVGLSPWNVDVLAFDPLPTLDLLLDLPANPPHGIAFGNSLRFWIEASKLAIELIAREQFAPTLRDGRARWTPVTDEEDRERINMLSRAMPPSSRAFQPDPERKTKRRSSDVEAPSPSSSPSPRGLVTSFLDLTLDAFVRQSLRKVRLGPPQSGHMPKTAPLSCQFLRALAREGCALDASTGELRTFSKEMHAWLADLKPAAAQDAPFRTCFRLDAPFESDGRVWQVRIFLQAKDDRSLLVPAEEVWKARSDTATFLKRKIRNPQERLLADLGRASRVSPSIESCLHNACPSGLELETEDAYSFLREEAPLLKQNGFGVLLPSWWEKPGARLGLKVRLRAPDDDDSDRPTGQGLFGLKSIVNYDVEAAIGNSPLSEAELQELINLKVPLVQVRGEWVELPPEEIETAIKFFEKMRREDGGELDLAEAIRFGLGEEELIEAPFPILMIEAEGRIKDMLARLSGEGAIEQVDVPSGFNGTLRPYQAAGLSWLSYLHELGFGACLADDMGLGKTIELIAFLLHERKEYTKSEQKSKAKAGKKAHSTGPTLLICPMSVVGNWARELTKFSPSLKAMVHHGPDRRSKDAFAKEAEMCDIVITTYATALRDEDILSRVHWDHLVLDEAQNIKNPNTKQTRTIKRLNSDHRIALTGTPIENRLSELWSIMDFLNPGYLGAAKSFHENFALPIEKYRNRDRAERLRRMTQPFILRRLKTDPAIIRDLPDKIETKVYYNLTPEQASLYGAVVEDMLDRIGQSEGIERKGLVLAALTKLKQICDHPALFLQDGSILPGRSGKLARLEEMLDEVLAEGDKTLIFTQFAGMGTMLRHHLQETLGCEVLFLHGKTPKKQRDAMIERFQSNGSTSVSASESDGPPIFILSLKAGGFGLNLTAANYVFHFDRWWNPAVEDQATDRAFRIGQKKNVFVNKFVCMGTLEERIDDMIEEKKGLAESVIGAGEAWLTELSFEELREVLTLSRDSLGSGQ</sequence>
<dbReference type="GO" id="GO:0005524">
    <property type="term" value="F:ATP binding"/>
    <property type="evidence" value="ECO:0007669"/>
    <property type="project" value="InterPro"/>
</dbReference>
<dbReference type="Pfam" id="PF00176">
    <property type="entry name" value="SNF2-rel_dom"/>
    <property type="match status" value="1"/>
</dbReference>
<evidence type="ECO:0000313" key="7">
    <source>
        <dbReference type="Proteomes" id="UP000053961"/>
    </source>
</evidence>
<dbReference type="FunFam" id="3.40.50.300:FF:000533">
    <property type="entry name" value="Helicase, Snf2 family"/>
    <property type="match status" value="1"/>
</dbReference>
<keyword evidence="6" id="KW-0547">Nucleotide-binding</keyword>
<dbReference type="PANTHER" id="PTHR10799">
    <property type="entry name" value="SNF2/RAD54 HELICASE FAMILY"/>
    <property type="match status" value="1"/>
</dbReference>
<dbReference type="PATRIC" id="fig|301375.6.peg.966"/>
<feature type="region of interest" description="Disordered" evidence="2">
    <location>
        <begin position="24"/>
        <end position="45"/>
    </location>
</feature>
<evidence type="ECO:0000313" key="8">
    <source>
        <dbReference type="Proteomes" id="UP000057043"/>
    </source>
</evidence>
<proteinExistence type="predicted"/>
<feature type="domain" description="Helicase C-terminal" evidence="4">
    <location>
        <begin position="888"/>
        <end position="1054"/>
    </location>
</feature>
<dbReference type="Pfam" id="PF00271">
    <property type="entry name" value="Helicase_C"/>
    <property type="match status" value="1"/>
</dbReference>
<evidence type="ECO:0000256" key="2">
    <source>
        <dbReference type="SAM" id="MobiDB-lite"/>
    </source>
</evidence>
<dbReference type="SMART" id="SM00487">
    <property type="entry name" value="DEXDc"/>
    <property type="match status" value="1"/>
</dbReference>
<dbReference type="Gene3D" id="3.40.50.10810">
    <property type="entry name" value="Tandem AAA-ATPase domain"/>
    <property type="match status" value="1"/>
</dbReference>
<dbReference type="SUPFAM" id="SSF52540">
    <property type="entry name" value="P-loop containing nucleoside triphosphate hydrolases"/>
    <property type="match status" value="2"/>
</dbReference>
<evidence type="ECO:0000256" key="1">
    <source>
        <dbReference type="ARBA" id="ARBA00022801"/>
    </source>
</evidence>
<dbReference type="InterPro" id="IPR014001">
    <property type="entry name" value="Helicase_ATP-bd"/>
</dbReference>
<dbReference type="InterPro" id="IPR000330">
    <property type="entry name" value="SNF2_N"/>
</dbReference>
<name>A0A101IID9_9EURY</name>
<organism evidence="6 7">
    <name type="scientific">Methanothrix harundinacea</name>
    <dbReference type="NCBI Taxonomy" id="301375"/>
    <lineage>
        <taxon>Archaea</taxon>
        <taxon>Methanobacteriati</taxon>
        <taxon>Methanobacteriota</taxon>
        <taxon>Stenosarchaea group</taxon>
        <taxon>Methanomicrobia</taxon>
        <taxon>Methanotrichales</taxon>
        <taxon>Methanotrichaceae</taxon>
        <taxon>Methanothrix</taxon>
    </lineage>
</organism>
<feature type="compositionally biased region" description="Basic and acidic residues" evidence="2">
    <location>
        <begin position="193"/>
        <end position="204"/>
    </location>
</feature>
<accession>A0A101IID9</accession>
<dbReference type="CDD" id="cd18793">
    <property type="entry name" value="SF2_C_SNF"/>
    <property type="match status" value="1"/>
</dbReference>
<gene>
    <name evidence="5" type="ORF">XD72_1041</name>
    <name evidence="6" type="ORF">XE07_1761</name>
</gene>
<protein>
    <submittedName>
        <fullName evidence="6">SNF2 family helicase</fullName>
    </submittedName>
</protein>
<dbReference type="CDD" id="cd18012">
    <property type="entry name" value="DEXQc_arch_SWI2_SNF2"/>
    <property type="match status" value="1"/>
</dbReference>
<keyword evidence="6" id="KW-0347">Helicase</keyword>
<dbReference type="GO" id="GO:0004386">
    <property type="term" value="F:helicase activity"/>
    <property type="evidence" value="ECO:0007669"/>
    <property type="project" value="UniProtKB-KW"/>
</dbReference>
<feature type="region of interest" description="Disordered" evidence="2">
    <location>
        <begin position="178"/>
        <end position="218"/>
    </location>
</feature>
<reference evidence="7 8" key="2">
    <citation type="journal article" date="2015" name="MBio">
        <title>Genome-Resolved Metagenomic Analysis Reveals Roles for Candidate Phyla and Other Microbial Community Members in Biogeochemical Transformations in Oil Reservoirs.</title>
        <authorList>
            <person name="Hu P."/>
            <person name="Tom L."/>
            <person name="Singh A."/>
            <person name="Thomas B.C."/>
            <person name="Baker B.J."/>
            <person name="Piceno Y.M."/>
            <person name="Andersen G.L."/>
            <person name="Banfield J.F."/>
        </authorList>
    </citation>
    <scope>NUCLEOTIDE SEQUENCE [LARGE SCALE GENOMIC DNA]</scope>
    <source>
        <strain evidence="5">57_489</strain>
    </source>
</reference>
<dbReference type="EMBL" id="LGFT01000021">
    <property type="protein sequence ID" value="KUK44589.1"/>
    <property type="molecule type" value="Genomic_DNA"/>
</dbReference>